<dbReference type="EMBL" id="JAUSRL010000002">
    <property type="protein sequence ID" value="MDP9959180.1"/>
    <property type="molecule type" value="Genomic_DNA"/>
</dbReference>
<proteinExistence type="predicted"/>
<dbReference type="Proteomes" id="UP001235513">
    <property type="component" value="Unassembled WGS sequence"/>
</dbReference>
<comment type="caution">
    <text evidence="1">The sequence shown here is derived from an EMBL/GenBank/DDBJ whole genome shotgun (WGS) entry which is preliminary data.</text>
</comment>
<evidence type="ECO:0000313" key="1">
    <source>
        <dbReference type="EMBL" id="MDP9959180.1"/>
    </source>
</evidence>
<evidence type="ECO:0000313" key="2">
    <source>
        <dbReference type="Proteomes" id="UP001235513"/>
    </source>
</evidence>
<sequence length="75" mass="9025">MYLKIKNKFVNYNFLGKTREEIYKAMGRLPDWCYTVDISWRIRKTLLCIEFENNIASHLSSTCIYELPLKNKKET</sequence>
<accession>A0ABT9SIC4</accession>
<reference evidence="1 2" key="1">
    <citation type="submission" date="2023-07" db="EMBL/GenBank/DDBJ databases">
        <title>Sorghum-associated microbial communities from plants grown in Nebraska, USA.</title>
        <authorList>
            <person name="Schachtman D."/>
        </authorList>
    </citation>
    <scope>NUCLEOTIDE SEQUENCE [LARGE SCALE GENOMIC DNA]</scope>
    <source>
        <strain evidence="1 2">CC351</strain>
    </source>
</reference>
<protein>
    <submittedName>
        <fullName evidence="1">Uncharacterized protein</fullName>
    </submittedName>
</protein>
<organism evidence="1 2">
    <name type="scientific">Chryseobacterium lathyri</name>
    <dbReference type="NCBI Taxonomy" id="395933"/>
    <lineage>
        <taxon>Bacteria</taxon>
        <taxon>Pseudomonadati</taxon>
        <taxon>Bacteroidota</taxon>
        <taxon>Flavobacteriia</taxon>
        <taxon>Flavobacteriales</taxon>
        <taxon>Weeksellaceae</taxon>
        <taxon>Chryseobacterium group</taxon>
        <taxon>Chryseobacterium</taxon>
    </lineage>
</organism>
<name>A0ABT9SIC4_9FLAO</name>
<gene>
    <name evidence="1" type="ORF">J2T04_001059</name>
</gene>
<keyword evidence="2" id="KW-1185">Reference proteome</keyword>